<dbReference type="Pfam" id="PF07714">
    <property type="entry name" value="PK_Tyr_Ser-Thr"/>
    <property type="match status" value="1"/>
</dbReference>
<protein>
    <submittedName>
        <fullName evidence="2">Kinase-like domain-containing protein</fullName>
    </submittedName>
</protein>
<dbReference type="InterPro" id="IPR000719">
    <property type="entry name" value="Prot_kinase_dom"/>
</dbReference>
<organism evidence="2 3">
    <name type="scientific">Rhizophagus irregularis (strain DAOM 181602 / DAOM 197198 / MUCL 43194)</name>
    <name type="common">Arbuscular mycorrhizal fungus</name>
    <name type="synonym">Glomus intraradices</name>
    <dbReference type="NCBI Taxonomy" id="747089"/>
    <lineage>
        <taxon>Eukaryota</taxon>
        <taxon>Fungi</taxon>
        <taxon>Fungi incertae sedis</taxon>
        <taxon>Mucoromycota</taxon>
        <taxon>Glomeromycotina</taxon>
        <taxon>Glomeromycetes</taxon>
        <taxon>Glomerales</taxon>
        <taxon>Glomeraceae</taxon>
        <taxon>Rhizophagus</taxon>
    </lineage>
</organism>
<dbReference type="PROSITE" id="PS50011">
    <property type="entry name" value="PROTEIN_KINASE_DOM"/>
    <property type="match status" value="1"/>
</dbReference>
<dbReference type="Gene3D" id="1.10.510.10">
    <property type="entry name" value="Transferase(Phosphotransferase) domain 1"/>
    <property type="match status" value="1"/>
</dbReference>
<reference evidence="2 3" key="2">
    <citation type="journal article" date="2018" name="New Phytol.">
        <title>High intraspecific genome diversity in the model arbuscular mycorrhizal symbiont Rhizophagus irregularis.</title>
        <authorList>
            <person name="Chen E.C.H."/>
            <person name="Morin E."/>
            <person name="Beaudet D."/>
            <person name="Noel J."/>
            <person name="Yildirir G."/>
            <person name="Ndikumana S."/>
            <person name="Charron P."/>
            <person name="St-Onge C."/>
            <person name="Giorgi J."/>
            <person name="Kruger M."/>
            <person name="Marton T."/>
            <person name="Ropars J."/>
            <person name="Grigoriev I.V."/>
            <person name="Hainaut M."/>
            <person name="Henrissat B."/>
            <person name="Roux C."/>
            <person name="Martin F."/>
            <person name="Corradi N."/>
        </authorList>
    </citation>
    <scope>NUCLEOTIDE SEQUENCE [LARGE SCALE GENOMIC DNA]</scope>
    <source>
        <strain evidence="2 3">DAOM 197198</strain>
    </source>
</reference>
<comment type="caution">
    <text evidence="2">The sequence shown here is derived from an EMBL/GenBank/DDBJ whole genome shotgun (WGS) entry which is preliminary data.</text>
</comment>
<dbReference type="InterPro" id="IPR051681">
    <property type="entry name" value="Ser/Thr_Kinases-Pseudokinases"/>
</dbReference>
<dbReference type="PRINTS" id="PR00109">
    <property type="entry name" value="TYRKINASE"/>
</dbReference>
<proteinExistence type="predicted"/>
<dbReference type="GO" id="GO:0004674">
    <property type="term" value="F:protein serine/threonine kinase activity"/>
    <property type="evidence" value="ECO:0007669"/>
    <property type="project" value="TreeGrafter"/>
</dbReference>
<dbReference type="InterPro" id="IPR011009">
    <property type="entry name" value="Kinase-like_dom_sf"/>
</dbReference>
<evidence type="ECO:0000313" key="2">
    <source>
        <dbReference type="EMBL" id="POG65419.1"/>
    </source>
</evidence>
<dbReference type="AlphaFoldDB" id="A0A2P4PJ53"/>
<evidence type="ECO:0000259" key="1">
    <source>
        <dbReference type="PROSITE" id="PS50011"/>
    </source>
</evidence>
<dbReference type="SUPFAM" id="SSF56112">
    <property type="entry name" value="Protein kinase-like (PK-like)"/>
    <property type="match status" value="1"/>
</dbReference>
<dbReference type="GO" id="GO:0005524">
    <property type="term" value="F:ATP binding"/>
    <property type="evidence" value="ECO:0007669"/>
    <property type="project" value="InterPro"/>
</dbReference>
<keyword evidence="3" id="KW-1185">Reference proteome</keyword>
<accession>A0A2P4PJ53</accession>
<sequence length="176" mass="20539">LVMEYADSGTLRDYLKENFDNLTWNEKLKLAFQLTHAVSCLHDEGIVHRDLHSNNVLVHQNTIKLADFGLSRRIEEMTNYQERLFGVIPYVDPKVLVNQRNDDNQQSYSLDEKSDVYSIGILLWEISSGHPPFHDKPYDQSLAIEILQGLRENPIPDTPENYMNIYTGKCKYKFIY</sequence>
<feature type="domain" description="Protein kinase" evidence="1">
    <location>
        <begin position="1"/>
        <end position="176"/>
    </location>
</feature>
<evidence type="ECO:0000313" key="3">
    <source>
        <dbReference type="Proteomes" id="UP000018888"/>
    </source>
</evidence>
<name>A0A2P4PJ53_RHIID</name>
<dbReference type="Proteomes" id="UP000018888">
    <property type="component" value="Unassembled WGS sequence"/>
</dbReference>
<gene>
    <name evidence="2" type="ORF">GLOIN_2v1462289</name>
</gene>
<dbReference type="EMBL" id="AUPC02000214">
    <property type="protein sequence ID" value="POG65419.1"/>
    <property type="molecule type" value="Genomic_DNA"/>
</dbReference>
<reference evidence="2 3" key="1">
    <citation type="journal article" date="2013" name="Proc. Natl. Acad. Sci. U.S.A.">
        <title>Genome of an arbuscular mycorrhizal fungus provides insight into the oldest plant symbiosis.</title>
        <authorList>
            <person name="Tisserant E."/>
            <person name="Malbreil M."/>
            <person name="Kuo A."/>
            <person name="Kohler A."/>
            <person name="Symeonidi A."/>
            <person name="Balestrini R."/>
            <person name="Charron P."/>
            <person name="Duensing N."/>
            <person name="Frei Dit Frey N."/>
            <person name="Gianinazzi-Pearson V."/>
            <person name="Gilbert L.B."/>
            <person name="Handa Y."/>
            <person name="Herr J.R."/>
            <person name="Hijri M."/>
            <person name="Koul R."/>
            <person name="Kawaguchi M."/>
            <person name="Krajinski F."/>
            <person name="Lammers P.J."/>
            <person name="Masclaux F.G."/>
            <person name="Murat C."/>
            <person name="Morin E."/>
            <person name="Ndikumana S."/>
            <person name="Pagni M."/>
            <person name="Petitpierre D."/>
            <person name="Requena N."/>
            <person name="Rosikiewicz P."/>
            <person name="Riley R."/>
            <person name="Saito K."/>
            <person name="San Clemente H."/>
            <person name="Shapiro H."/>
            <person name="van Tuinen D."/>
            <person name="Becard G."/>
            <person name="Bonfante P."/>
            <person name="Paszkowski U."/>
            <person name="Shachar-Hill Y.Y."/>
            <person name="Tuskan G.A."/>
            <person name="Young P.W."/>
            <person name="Sanders I.R."/>
            <person name="Henrissat B."/>
            <person name="Rensing S.A."/>
            <person name="Grigoriev I.V."/>
            <person name="Corradi N."/>
            <person name="Roux C."/>
            <person name="Martin F."/>
        </authorList>
    </citation>
    <scope>NUCLEOTIDE SEQUENCE [LARGE SCALE GENOMIC DNA]</scope>
    <source>
        <strain evidence="2 3">DAOM 197198</strain>
    </source>
</reference>
<dbReference type="PANTHER" id="PTHR44329">
    <property type="entry name" value="SERINE/THREONINE-PROTEIN KINASE TNNI3K-RELATED"/>
    <property type="match status" value="1"/>
</dbReference>
<dbReference type="InterPro" id="IPR001245">
    <property type="entry name" value="Ser-Thr/Tyr_kinase_cat_dom"/>
</dbReference>
<feature type="non-terminal residue" evidence="2">
    <location>
        <position position="1"/>
    </location>
</feature>